<keyword evidence="4 9" id="KW-0812">Transmembrane</keyword>
<keyword evidence="6 9" id="KW-1133">Transmembrane helix</keyword>
<feature type="transmembrane region" description="Helical" evidence="9">
    <location>
        <begin position="404"/>
        <end position="430"/>
    </location>
</feature>
<dbReference type="SUPFAM" id="SSF158791">
    <property type="entry name" value="MgtE N-terminal domain-like"/>
    <property type="match status" value="1"/>
</dbReference>
<evidence type="ECO:0000256" key="9">
    <source>
        <dbReference type="RuleBase" id="RU362011"/>
    </source>
</evidence>
<dbReference type="EMBL" id="PHFL01000007">
    <property type="protein sequence ID" value="RFM25254.1"/>
    <property type="molecule type" value="Genomic_DNA"/>
</dbReference>
<feature type="transmembrane region" description="Helical" evidence="9">
    <location>
        <begin position="442"/>
        <end position="465"/>
    </location>
</feature>
<reference evidence="11 12" key="1">
    <citation type="journal article" date="2011" name="ISME J.">
        <title>Community ecology of hot spring cyanobacterial mats: predominant populations and their functional potential.</title>
        <authorList>
            <person name="Klatt C.G."/>
            <person name="Wood J.M."/>
            <person name="Rusch D.B."/>
            <person name="Bateson M.M."/>
            <person name="Hamamura N."/>
            <person name="Heidelberg J.F."/>
            <person name="Grossman A.R."/>
            <person name="Bhaya D."/>
            <person name="Cohan F.M."/>
            <person name="Kuhl M."/>
            <person name="Bryant D.A."/>
            <person name="Ward D.M."/>
        </authorList>
    </citation>
    <scope>NUCLEOTIDE SEQUENCE [LARGE SCALE GENOMIC DNA]</scope>
    <source>
        <strain evidence="11">OS</strain>
    </source>
</reference>
<feature type="transmembrane region" description="Helical" evidence="9">
    <location>
        <begin position="377"/>
        <end position="397"/>
    </location>
</feature>
<feature type="domain" description="CBS" evidence="10">
    <location>
        <begin position="217"/>
        <end position="275"/>
    </location>
</feature>
<dbReference type="InterPro" id="IPR000644">
    <property type="entry name" value="CBS_dom"/>
</dbReference>
<dbReference type="Pfam" id="PF00571">
    <property type="entry name" value="CBS"/>
    <property type="match status" value="2"/>
</dbReference>
<dbReference type="InterPro" id="IPR038076">
    <property type="entry name" value="MgtE_N_sf"/>
</dbReference>
<evidence type="ECO:0000256" key="1">
    <source>
        <dbReference type="ARBA" id="ARBA00004141"/>
    </source>
</evidence>
<dbReference type="NCBIfam" id="TIGR00400">
    <property type="entry name" value="mgtE"/>
    <property type="match status" value="1"/>
</dbReference>
<evidence type="ECO:0000256" key="6">
    <source>
        <dbReference type="ARBA" id="ARBA00022989"/>
    </source>
</evidence>
<dbReference type="SMART" id="SM00116">
    <property type="entry name" value="CBS"/>
    <property type="match status" value="2"/>
</dbReference>
<evidence type="ECO:0000256" key="4">
    <source>
        <dbReference type="ARBA" id="ARBA00022692"/>
    </source>
</evidence>
<dbReference type="PANTHER" id="PTHR43773">
    <property type="entry name" value="MAGNESIUM TRANSPORTER MGTE"/>
    <property type="match status" value="1"/>
</dbReference>
<sequence length="467" mass="52147">MYNSRDTAMPKLNTNNGLDIELSDEISIEELAELQPVDIAEYLAELPVEKAAKVLTELPIDVAQETVATRLFPNLQDLFLALPNERAVEIIRNLRTDERVYLFRQLHLAKGEKAEQLNKKLFSQLPEDMQTELQNFLRYPLTSIASMMTTEFTAVYADMTVEMAKKLVLRQQKFGRKREIYDIYVLERDDGEKRLVGVVSLRDLLLVDEHDTVEDIMQRDPISILPTEERWEAAVLVSKYNLLSLPVVTHDNRMLGIVTVDDIIDVIVQEETQDYLKLGGVQTSATDKPYFETPIWTNVRKRLTWLLLLFVGGTLTANVLEGFKAEIEKVVMLTIFIPLLIGTGGNAGSQTVSTVIRGLTINEIKPQDWLKVLFKELTTGLALGLLLCGIAGIFAMFRIGDWHLAVTVGLSVIAICTWANIIGALIPIAAESLGHDPTVLSAPLITTLVDATGLVIYFTVAKLVLGL</sequence>
<dbReference type="Proteomes" id="UP000266389">
    <property type="component" value="Unassembled WGS sequence"/>
</dbReference>
<dbReference type="Gene3D" id="3.10.580.10">
    <property type="entry name" value="CBS-domain"/>
    <property type="match status" value="1"/>
</dbReference>
<dbReference type="PANTHER" id="PTHR43773:SF1">
    <property type="entry name" value="MAGNESIUM TRANSPORTER MGTE"/>
    <property type="match status" value="1"/>
</dbReference>
<feature type="transmembrane region" description="Helical" evidence="9">
    <location>
        <begin position="330"/>
        <end position="349"/>
    </location>
</feature>
<evidence type="ECO:0000256" key="7">
    <source>
        <dbReference type="ARBA" id="ARBA00023136"/>
    </source>
</evidence>
<dbReference type="AlphaFoldDB" id="A0A395M5M7"/>
<dbReference type="PROSITE" id="PS51371">
    <property type="entry name" value="CBS"/>
    <property type="match status" value="2"/>
</dbReference>
<dbReference type="InterPro" id="IPR006667">
    <property type="entry name" value="SLC41_membr_dom"/>
</dbReference>
<proteinExistence type="inferred from homology"/>
<keyword evidence="3 9" id="KW-0813">Transport</keyword>
<evidence type="ECO:0000256" key="3">
    <source>
        <dbReference type="ARBA" id="ARBA00022448"/>
    </source>
</evidence>
<evidence type="ECO:0000256" key="8">
    <source>
        <dbReference type="PROSITE-ProRule" id="PRU00703"/>
    </source>
</evidence>
<keyword evidence="9" id="KW-0479">Metal-binding</keyword>
<dbReference type="SUPFAM" id="SSF54631">
    <property type="entry name" value="CBS-domain pair"/>
    <property type="match status" value="1"/>
</dbReference>
<dbReference type="InterPro" id="IPR006668">
    <property type="entry name" value="Mg_transptr_MgtE_intracell_dom"/>
</dbReference>
<dbReference type="GO" id="GO:0046872">
    <property type="term" value="F:metal ion binding"/>
    <property type="evidence" value="ECO:0007669"/>
    <property type="project" value="UniProtKB-KW"/>
</dbReference>
<evidence type="ECO:0000313" key="11">
    <source>
        <dbReference type="EMBL" id="RFM25254.1"/>
    </source>
</evidence>
<dbReference type="InterPro" id="IPR036739">
    <property type="entry name" value="SLC41_membr_dom_sf"/>
</dbReference>
<organism evidence="11 12">
    <name type="scientific">Candidatus Thermochlorobacter aerophilus</name>
    <dbReference type="NCBI Taxonomy" id="1868324"/>
    <lineage>
        <taxon>Bacteria</taxon>
        <taxon>Pseudomonadati</taxon>
        <taxon>Chlorobiota</taxon>
        <taxon>Chlorobiia</taxon>
        <taxon>Chlorobiales</taxon>
        <taxon>Candidatus Thermochlorobacteriaceae</taxon>
        <taxon>Candidatus Thermochlorobacter</taxon>
    </lineage>
</organism>
<name>A0A395M5M7_9BACT</name>
<dbReference type="CDD" id="cd04606">
    <property type="entry name" value="CBS_pair_Mg_transporter"/>
    <property type="match status" value="1"/>
</dbReference>
<evidence type="ECO:0000256" key="2">
    <source>
        <dbReference type="ARBA" id="ARBA00009749"/>
    </source>
</evidence>
<dbReference type="SUPFAM" id="SSF161093">
    <property type="entry name" value="MgtE membrane domain-like"/>
    <property type="match status" value="1"/>
</dbReference>
<protein>
    <recommendedName>
        <fullName evidence="9">Magnesium transporter MgtE</fullName>
    </recommendedName>
</protein>
<evidence type="ECO:0000256" key="5">
    <source>
        <dbReference type="ARBA" id="ARBA00022842"/>
    </source>
</evidence>
<dbReference type="InterPro" id="IPR046342">
    <property type="entry name" value="CBS_dom_sf"/>
</dbReference>
<dbReference type="Pfam" id="PF03448">
    <property type="entry name" value="MgtE_N"/>
    <property type="match status" value="1"/>
</dbReference>
<evidence type="ECO:0000313" key="12">
    <source>
        <dbReference type="Proteomes" id="UP000266389"/>
    </source>
</evidence>
<dbReference type="Gene3D" id="1.25.60.10">
    <property type="entry name" value="MgtE N-terminal domain-like"/>
    <property type="match status" value="1"/>
</dbReference>
<keyword evidence="8" id="KW-0129">CBS domain</keyword>
<feature type="domain" description="CBS" evidence="10">
    <location>
        <begin position="148"/>
        <end position="216"/>
    </location>
</feature>
<evidence type="ECO:0000259" key="10">
    <source>
        <dbReference type="PROSITE" id="PS51371"/>
    </source>
</evidence>
<dbReference type="GO" id="GO:0005886">
    <property type="term" value="C:plasma membrane"/>
    <property type="evidence" value="ECO:0007669"/>
    <property type="project" value="UniProtKB-SubCell"/>
</dbReference>
<comment type="subcellular location">
    <subcellularLocation>
        <location evidence="9">Cell membrane</location>
        <topology evidence="9">Multi-pass membrane protein</topology>
    </subcellularLocation>
    <subcellularLocation>
        <location evidence="1">Membrane</location>
        <topology evidence="1">Multi-pass membrane protein</topology>
    </subcellularLocation>
</comment>
<comment type="caution">
    <text evidence="11">The sequence shown here is derived from an EMBL/GenBank/DDBJ whole genome shotgun (WGS) entry which is preliminary data.</text>
</comment>
<gene>
    <name evidence="11" type="primary">mgtE</name>
    <name evidence="11" type="ORF">D0433_01115</name>
</gene>
<dbReference type="Pfam" id="PF01769">
    <property type="entry name" value="MgtE"/>
    <property type="match status" value="1"/>
</dbReference>
<dbReference type="Gene3D" id="1.10.357.20">
    <property type="entry name" value="SLC41 divalent cation transporters, integral membrane domain"/>
    <property type="match status" value="1"/>
</dbReference>
<keyword evidence="7 9" id="KW-0472">Membrane</keyword>
<keyword evidence="5 9" id="KW-0460">Magnesium</keyword>
<comment type="function">
    <text evidence="9">Acts as a magnesium transporter.</text>
</comment>
<comment type="similarity">
    <text evidence="2 9">Belongs to the SLC41A transporter family.</text>
</comment>
<feature type="transmembrane region" description="Helical" evidence="9">
    <location>
        <begin position="303"/>
        <end position="323"/>
    </location>
</feature>
<comment type="subunit">
    <text evidence="9">Homodimer.</text>
</comment>
<keyword evidence="9" id="KW-1003">Cell membrane</keyword>
<dbReference type="SMART" id="SM00924">
    <property type="entry name" value="MgtE_N"/>
    <property type="match status" value="1"/>
</dbReference>
<dbReference type="GO" id="GO:0015095">
    <property type="term" value="F:magnesium ion transmembrane transporter activity"/>
    <property type="evidence" value="ECO:0007669"/>
    <property type="project" value="UniProtKB-UniRule"/>
</dbReference>
<accession>A0A395M5M7</accession>
<dbReference type="InterPro" id="IPR006669">
    <property type="entry name" value="MgtE_transporter"/>
</dbReference>